<dbReference type="GO" id="GO:0017183">
    <property type="term" value="P:protein histidyl modification to diphthamide"/>
    <property type="evidence" value="ECO:0007669"/>
    <property type="project" value="TreeGrafter"/>
</dbReference>
<sequence>MISAGKVCEVPAPYTCNCLLAGSAILFCGQFDVVVGCYQLNDCAHNPTINTYRGSVYGLVCGQGSSDALVPYTHFPKLDIGPDPFPGIFDLIVADGGHSLLATCTDGSVRLLRFEEGLYKHSMFHVSDTMVTSCSPLYGSCGSGAAMCKWLCTAHLGSVVFYDACSETVVMKLEGHDYDAWCSASGSQDTALTGGDDGAMKWWDTRAGCKSVGKMRFDAGVVSISPVTECNTATTTYALVGSYDEKLYLVDSRCNKGPLSSIALGGGVWRCSRQMLEEELSSDARGAMHCNRWVQRRNALAVPVMQGGVALVRYDVTAPSGQNFAFLGHLHQSSAATGNVHLPPNALFYDCAVIPKDLCQVKTSKSTINLATCDFYNKVVSLWEVDGVKSSD</sequence>
<evidence type="ECO:0008006" key="5">
    <source>
        <dbReference type="Google" id="ProtNLM"/>
    </source>
</evidence>
<proteinExistence type="predicted"/>
<organism evidence="4">
    <name type="scientific">Trypanosoma vivax (strain Y486)</name>
    <dbReference type="NCBI Taxonomy" id="1055687"/>
    <lineage>
        <taxon>Eukaryota</taxon>
        <taxon>Discoba</taxon>
        <taxon>Euglenozoa</taxon>
        <taxon>Kinetoplastea</taxon>
        <taxon>Metakinetoplastina</taxon>
        <taxon>Trypanosomatida</taxon>
        <taxon>Trypanosomatidae</taxon>
        <taxon>Trypanosoma</taxon>
        <taxon>Duttonella</taxon>
    </lineage>
</organism>
<dbReference type="OMA" id="YDEHLYL"/>
<evidence type="ECO:0000256" key="3">
    <source>
        <dbReference type="ARBA" id="ARBA00043952"/>
    </source>
</evidence>
<dbReference type="InterPro" id="IPR036322">
    <property type="entry name" value="WD40_repeat_dom_sf"/>
</dbReference>
<dbReference type="InterPro" id="IPR015943">
    <property type="entry name" value="WD40/YVTN_repeat-like_dom_sf"/>
</dbReference>
<protein>
    <recommendedName>
        <fullName evidence="5">Guanine nucleotide-binding protein subunit beta-like protein</fullName>
    </recommendedName>
</protein>
<keyword evidence="2" id="KW-0677">Repeat</keyword>
<dbReference type="GO" id="GO:0061685">
    <property type="term" value="F:diphthine methylesterase activity"/>
    <property type="evidence" value="ECO:0007669"/>
    <property type="project" value="TreeGrafter"/>
</dbReference>
<dbReference type="VEuPathDB" id="TriTrypDB:TvY486_0200590"/>
<accession>G0TRS5</accession>
<dbReference type="PANTHER" id="PTHR46042:SF1">
    <property type="entry name" value="DIPHTHINE METHYLTRANSFERASE"/>
    <property type="match status" value="1"/>
</dbReference>
<name>G0TRS5_TRYVY</name>
<evidence type="ECO:0000256" key="2">
    <source>
        <dbReference type="ARBA" id="ARBA00022737"/>
    </source>
</evidence>
<keyword evidence="1" id="KW-0853">WD repeat</keyword>
<dbReference type="Gene3D" id="2.130.10.10">
    <property type="entry name" value="YVTN repeat-like/Quinoprotein amine dehydrogenase"/>
    <property type="match status" value="1"/>
</dbReference>
<reference evidence="4" key="1">
    <citation type="journal article" date="2012" name="Proc. Natl. Acad. Sci. U.S.A.">
        <title>Antigenic diversity is generated by distinct evolutionary mechanisms in African trypanosome species.</title>
        <authorList>
            <person name="Jackson A.P."/>
            <person name="Berry A."/>
            <person name="Aslett M."/>
            <person name="Allison H.C."/>
            <person name="Burton P."/>
            <person name="Vavrova-Anderson J."/>
            <person name="Brown R."/>
            <person name="Browne H."/>
            <person name="Corton N."/>
            <person name="Hauser H."/>
            <person name="Gamble J."/>
            <person name="Gilderthorp R."/>
            <person name="Marcello L."/>
            <person name="McQuillan J."/>
            <person name="Otto T.D."/>
            <person name="Quail M.A."/>
            <person name="Sanders M.J."/>
            <person name="van Tonder A."/>
            <person name="Ginger M.L."/>
            <person name="Field M.C."/>
            <person name="Barry J.D."/>
            <person name="Hertz-Fowler C."/>
            <person name="Berriman M."/>
        </authorList>
    </citation>
    <scope>NUCLEOTIDE SEQUENCE</scope>
    <source>
        <strain evidence="4">Y486</strain>
    </source>
</reference>
<dbReference type="InterPro" id="IPR052415">
    <property type="entry name" value="Diphthine_MTase"/>
</dbReference>
<dbReference type="AlphaFoldDB" id="G0TRS5"/>
<dbReference type="SUPFAM" id="SSF50978">
    <property type="entry name" value="WD40 repeat-like"/>
    <property type="match status" value="1"/>
</dbReference>
<evidence type="ECO:0000313" key="4">
    <source>
        <dbReference type="EMBL" id="CCC46647.1"/>
    </source>
</evidence>
<gene>
    <name evidence="4" type="ORF">TVY486_0200590</name>
</gene>
<dbReference type="EMBL" id="HE573018">
    <property type="protein sequence ID" value="CCC46647.1"/>
    <property type="molecule type" value="Genomic_DNA"/>
</dbReference>
<comment type="pathway">
    <text evidence="3">Protein modification.</text>
</comment>
<dbReference type="PANTHER" id="PTHR46042">
    <property type="entry name" value="DIPHTHINE METHYLTRANSFERASE"/>
    <property type="match status" value="1"/>
</dbReference>
<evidence type="ECO:0000256" key="1">
    <source>
        <dbReference type="ARBA" id="ARBA00022574"/>
    </source>
</evidence>
<dbReference type="GO" id="GO:0005737">
    <property type="term" value="C:cytoplasm"/>
    <property type="evidence" value="ECO:0007669"/>
    <property type="project" value="TreeGrafter"/>
</dbReference>